<evidence type="ECO:0000256" key="3">
    <source>
        <dbReference type="ARBA" id="ARBA00022553"/>
    </source>
</evidence>
<dbReference type="EC" id="2.7.13.3" evidence="2"/>
<keyword evidence="3" id="KW-0597">Phosphoprotein</keyword>
<accession>A0ABV7SN22</accession>
<dbReference type="PANTHER" id="PTHR44936">
    <property type="entry name" value="SENSOR PROTEIN CREC"/>
    <property type="match status" value="1"/>
</dbReference>
<feature type="region of interest" description="Disordered" evidence="7">
    <location>
        <begin position="412"/>
        <end position="433"/>
    </location>
</feature>
<dbReference type="Proteomes" id="UP001595701">
    <property type="component" value="Unassembled WGS sequence"/>
</dbReference>
<evidence type="ECO:0000256" key="6">
    <source>
        <dbReference type="ARBA" id="ARBA00023012"/>
    </source>
</evidence>
<dbReference type="InterPro" id="IPR013587">
    <property type="entry name" value="Nitrate/nitrite_sensing"/>
</dbReference>
<evidence type="ECO:0000256" key="1">
    <source>
        <dbReference type="ARBA" id="ARBA00000085"/>
    </source>
</evidence>
<keyword evidence="6" id="KW-0902">Two-component regulatory system</keyword>
<gene>
    <name evidence="9" type="ORF">ACFOZ0_29585</name>
</gene>
<protein>
    <recommendedName>
        <fullName evidence="2">histidine kinase</fullName>
        <ecNumber evidence="2">2.7.13.3</ecNumber>
    </recommendedName>
</protein>
<dbReference type="PANTHER" id="PTHR44936:SF9">
    <property type="entry name" value="SENSOR PROTEIN CREC"/>
    <property type="match status" value="1"/>
</dbReference>
<comment type="catalytic activity">
    <reaction evidence="1">
        <text>ATP + protein L-histidine = ADP + protein N-phospho-L-histidine.</text>
        <dbReference type="EC" id="2.7.13.3"/>
    </reaction>
</comment>
<keyword evidence="10" id="KW-1185">Reference proteome</keyword>
<evidence type="ECO:0000313" key="10">
    <source>
        <dbReference type="Proteomes" id="UP001595701"/>
    </source>
</evidence>
<dbReference type="Pfam" id="PF08376">
    <property type="entry name" value="NIT"/>
    <property type="match status" value="1"/>
</dbReference>
<evidence type="ECO:0000259" key="8">
    <source>
        <dbReference type="Pfam" id="PF08376"/>
    </source>
</evidence>
<evidence type="ECO:0000256" key="2">
    <source>
        <dbReference type="ARBA" id="ARBA00012438"/>
    </source>
</evidence>
<evidence type="ECO:0000256" key="5">
    <source>
        <dbReference type="ARBA" id="ARBA00022777"/>
    </source>
</evidence>
<dbReference type="EMBL" id="JBHRWR010000028">
    <property type="protein sequence ID" value="MFC3577354.1"/>
    <property type="molecule type" value="Genomic_DNA"/>
</dbReference>
<evidence type="ECO:0000313" key="9">
    <source>
        <dbReference type="EMBL" id="MFC3577354.1"/>
    </source>
</evidence>
<keyword evidence="4" id="KW-0808">Transferase</keyword>
<name>A0ABV7SN22_9ACTN</name>
<dbReference type="RefSeq" id="WP_310775017.1">
    <property type="nucleotide sequence ID" value="NZ_JBHRWR010000028.1"/>
</dbReference>
<proteinExistence type="predicted"/>
<organism evidence="9 10">
    <name type="scientific">Streptomyces yaanensis</name>
    <dbReference type="NCBI Taxonomy" id="1142239"/>
    <lineage>
        <taxon>Bacteria</taxon>
        <taxon>Bacillati</taxon>
        <taxon>Actinomycetota</taxon>
        <taxon>Actinomycetes</taxon>
        <taxon>Kitasatosporales</taxon>
        <taxon>Streptomycetaceae</taxon>
        <taxon>Streptomyces</taxon>
    </lineage>
</organism>
<evidence type="ECO:0000256" key="7">
    <source>
        <dbReference type="SAM" id="MobiDB-lite"/>
    </source>
</evidence>
<sequence length="433" mass="45954">MPGARRGTGHTAPRTIRTRLLSILVLALAVPLALLGAAAAEQISAYRNAAATADNARLEITLQGLVHELQKERGLTTGYVGGVREFGARLPAQRKATDAARARLHRALVGRDDAAAASVRESLGRLGGLAGIRRHAGDGTGAVKDTFDYFTTTITGLDRLGLGLDDVHDGRLRAAYHALHVLGNVKEFTGEERAIVLGSVRSGRFRADDYGRFLQIRAGRLAALESFPRSATRAQERRLDAALTTPDAGRALAYEGVAVRGGGRLGSRGIPPMSWWESMTSTINGLRDVQTSLGRDVEHRAAGLESAARRDLLLFVLFALGTVAALGHLTLDCVRSVSTPLAVLAQQAREVAGGRLPRAVASVRNGTPGRNPGPPVPLAVPDRSAAEVLDIADAFDRVQRALFDLATEQAARRRAERSSGGSPAQLLQVGDRL</sequence>
<comment type="caution">
    <text evidence="9">The sequence shown here is derived from an EMBL/GenBank/DDBJ whole genome shotgun (WGS) entry which is preliminary data.</text>
</comment>
<feature type="domain" description="Nitrate/nitrite sensing protein" evidence="8">
    <location>
        <begin position="65"/>
        <end position="297"/>
    </location>
</feature>
<reference evidence="10" key="1">
    <citation type="journal article" date="2019" name="Int. J. Syst. Evol. Microbiol.">
        <title>The Global Catalogue of Microorganisms (GCM) 10K type strain sequencing project: providing services to taxonomists for standard genome sequencing and annotation.</title>
        <authorList>
            <consortium name="The Broad Institute Genomics Platform"/>
            <consortium name="The Broad Institute Genome Sequencing Center for Infectious Disease"/>
            <person name="Wu L."/>
            <person name="Ma J."/>
        </authorList>
    </citation>
    <scope>NUCLEOTIDE SEQUENCE [LARGE SCALE GENOMIC DNA]</scope>
    <source>
        <strain evidence="10">CGMCC 4.7035</strain>
    </source>
</reference>
<evidence type="ECO:0000256" key="4">
    <source>
        <dbReference type="ARBA" id="ARBA00022679"/>
    </source>
</evidence>
<keyword evidence="5" id="KW-0418">Kinase</keyword>
<dbReference type="InterPro" id="IPR050980">
    <property type="entry name" value="2C_sensor_his_kinase"/>
</dbReference>